<reference evidence="2 3" key="1">
    <citation type="journal article" date="2018" name="Nat. Ecol. Evol.">
        <title>Pezizomycetes genomes reveal the molecular basis of ectomycorrhizal truffle lifestyle.</title>
        <authorList>
            <person name="Murat C."/>
            <person name="Payen T."/>
            <person name="Noel B."/>
            <person name="Kuo A."/>
            <person name="Morin E."/>
            <person name="Chen J."/>
            <person name="Kohler A."/>
            <person name="Krizsan K."/>
            <person name="Balestrini R."/>
            <person name="Da Silva C."/>
            <person name="Montanini B."/>
            <person name="Hainaut M."/>
            <person name="Levati E."/>
            <person name="Barry K.W."/>
            <person name="Belfiori B."/>
            <person name="Cichocki N."/>
            <person name="Clum A."/>
            <person name="Dockter R.B."/>
            <person name="Fauchery L."/>
            <person name="Guy J."/>
            <person name="Iotti M."/>
            <person name="Le Tacon F."/>
            <person name="Lindquist E.A."/>
            <person name="Lipzen A."/>
            <person name="Malagnac F."/>
            <person name="Mello A."/>
            <person name="Molinier V."/>
            <person name="Miyauchi S."/>
            <person name="Poulain J."/>
            <person name="Riccioni C."/>
            <person name="Rubini A."/>
            <person name="Sitrit Y."/>
            <person name="Splivallo R."/>
            <person name="Traeger S."/>
            <person name="Wang M."/>
            <person name="Zifcakova L."/>
            <person name="Wipf D."/>
            <person name="Zambonelli A."/>
            <person name="Paolocci F."/>
            <person name="Nowrousian M."/>
            <person name="Ottonello S."/>
            <person name="Baldrian P."/>
            <person name="Spatafora J.W."/>
            <person name="Henrissat B."/>
            <person name="Nagy L.G."/>
            <person name="Aury J.M."/>
            <person name="Wincker P."/>
            <person name="Grigoriev I.V."/>
            <person name="Bonfante P."/>
            <person name="Martin F.M."/>
        </authorList>
    </citation>
    <scope>NUCLEOTIDE SEQUENCE [LARGE SCALE GENOMIC DNA]</scope>
    <source>
        <strain evidence="2 3">RN42</strain>
    </source>
</reference>
<gene>
    <name evidence="2" type="ORF">BJ508DRAFT_313134</name>
</gene>
<keyword evidence="1" id="KW-1133">Transmembrane helix</keyword>
<dbReference type="Proteomes" id="UP000275078">
    <property type="component" value="Unassembled WGS sequence"/>
</dbReference>
<evidence type="ECO:0000256" key="1">
    <source>
        <dbReference type="SAM" id="Phobius"/>
    </source>
</evidence>
<protein>
    <submittedName>
        <fullName evidence="2">Uncharacterized protein</fullName>
    </submittedName>
</protein>
<sequence>MPIATFPPDDPNDDRELIIRLLAILGPRINANGLMFALICRLVDANGFIHTLLHRFADAVFRDSFLLRMARYIKEHPYQAAFMVAGIVLSANPLALAGFGTLGPIAGSIAAGWQASMGASVVAGSLFSVLQSAGMVYGAVMPAIGGGILGSAVVSAVVEAQIERIKEWGRALRGWWNGLTGW</sequence>
<feature type="transmembrane region" description="Helical" evidence="1">
    <location>
        <begin position="111"/>
        <end position="130"/>
    </location>
</feature>
<dbReference type="OrthoDB" id="440424at2759"/>
<feature type="transmembrane region" description="Helical" evidence="1">
    <location>
        <begin position="78"/>
        <end position="99"/>
    </location>
</feature>
<keyword evidence="3" id="KW-1185">Reference proteome</keyword>
<dbReference type="AlphaFoldDB" id="A0A3N4HQ41"/>
<accession>A0A3N4HQ41</accession>
<keyword evidence="1" id="KW-0812">Transmembrane</keyword>
<dbReference type="InterPro" id="IPR038213">
    <property type="entry name" value="IFI6/IFI27-like_sf"/>
</dbReference>
<dbReference type="STRING" id="1160509.A0A3N4HQ41"/>
<organism evidence="2 3">
    <name type="scientific">Ascobolus immersus RN42</name>
    <dbReference type="NCBI Taxonomy" id="1160509"/>
    <lineage>
        <taxon>Eukaryota</taxon>
        <taxon>Fungi</taxon>
        <taxon>Dikarya</taxon>
        <taxon>Ascomycota</taxon>
        <taxon>Pezizomycotina</taxon>
        <taxon>Pezizomycetes</taxon>
        <taxon>Pezizales</taxon>
        <taxon>Ascobolaceae</taxon>
        <taxon>Ascobolus</taxon>
    </lineage>
</organism>
<evidence type="ECO:0000313" key="3">
    <source>
        <dbReference type="Proteomes" id="UP000275078"/>
    </source>
</evidence>
<keyword evidence="1" id="KW-0472">Membrane</keyword>
<dbReference type="Gene3D" id="6.10.110.10">
    <property type="match status" value="1"/>
</dbReference>
<proteinExistence type="predicted"/>
<evidence type="ECO:0000313" key="2">
    <source>
        <dbReference type="EMBL" id="RPA74171.1"/>
    </source>
</evidence>
<dbReference type="EMBL" id="ML119798">
    <property type="protein sequence ID" value="RPA74171.1"/>
    <property type="molecule type" value="Genomic_DNA"/>
</dbReference>
<name>A0A3N4HQ41_ASCIM</name>
<feature type="transmembrane region" description="Helical" evidence="1">
    <location>
        <begin position="136"/>
        <end position="158"/>
    </location>
</feature>